<keyword evidence="2" id="KW-1185">Reference proteome</keyword>
<dbReference type="EMBL" id="JANBUH010000425">
    <property type="protein sequence ID" value="KAJ2751274.1"/>
    <property type="molecule type" value="Genomic_DNA"/>
</dbReference>
<name>A0A9W8LA62_9FUNG</name>
<dbReference type="OrthoDB" id="5568196at2759"/>
<protein>
    <submittedName>
        <fullName evidence="1">Uncharacterized protein</fullName>
    </submittedName>
</protein>
<gene>
    <name evidence="1" type="ORF">GGI19_004593</name>
</gene>
<evidence type="ECO:0000313" key="1">
    <source>
        <dbReference type="EMBL" id="KAJ2751274.1"/>
    </source>
</evidence>
<sequence length="236" mass="26139">MLFRGDGATLQYLHLPFSAIARNGLGRFNVLKRSGVTNMSCISIDFVSSSDNGFMLSHRDLHIRQQMHRALQVASKVVTSSNTASSHMFNAALSVPGVANLQHLSLGGLSRSVDNIIELLVALPSLVSLSCGISELRAVLKVIPASERPSRFHAKYYPLSRNFRTLCVPYSADISTELVAYTAMLIAVLCPNFVQVDISNGLRKEFSREIAWASVNDIFKPYADDINRLIYKEQNY</sequence>
<dbReference type="AlphaFoldDB" id="A0A9W8LA62"/>
<accession>A0A9W8LA62</accession>
<proteinExistence type="predicted"/>
<evidence type="ECO:0000313" key="2">
    <source>
        <dbReference type="Proteomes" id="UP001140011"/>
    </source>
</evidence>
<comment type="caution">
    <text evidence="1">The sequence shown here is derived from an EMBL/GenBank/DDBJ whole genome shotgun (WGS) entry which is preliminary data.</text>
</comment>
<dbReference type="Proteomes" id="UP001140011">
    <property type="component" value="Unassembled WGS sequence"/>
</dbReference>
<reference evidence="1" key="1">
    <citation type="submission" date="2022-07" db="EMBL/GenBank/DDBJ databases">
        <title>Phylogenomic reconstructions and comparative analyses of Kickxellomycotina fungi.</title>
        <authorList>
            <person name="Reynolds N.K."/>
            <person name="Stajich J.E."/>
            <person name="Barry K."/>
            <person name="Grigoriev I.V."/>
            <person name="Crous P."/>
            <person name="Smith M.E."/>
        </authorList>
    </citation>
    <scope>NUCLEOTIDE SEQUENCE</scope>
    <source>
        <strain evidence="1">BCRC 34297</strain>
    </source>
</reference>
<organism evidence="1 2">
    <name type="scientific">Coemansia pectinata</name>
    <dbReference type="NCBI Taxonomy" id="1052879"/>
    <lineage>
        <taxon>Eukaryota</taxon>
        <taxon>Fungi</taxon>
        <taxon>Fungi incertae sedis</taxon>
        <taxon>Zoopagomycota</taxon>
        <taxon>Kickxellomycotina</taxon>
        <taxon>Kickxellomycetes</taxon>
        <taxon>Kickxellales</taxon>
        <taxon>Kickxellaceae</taxon>
        <taxon>Coemansia</taxon>
    </lineage>
</organism>